<name>A0A4E0RQ69_9HYME</name>
<accession>A0A4E0RQ69</accession>
<gene>
    <name evidence="11" type="primary">Or50CTE</name>
    <name evidence="11" type="ORF">DALL_DALL000082</name>
</gene>
<evidence type="ECO:0000256" key="9">
    <source>
        <dbReference type="ARBA" id="ARBA00023224"/>
    </source>
</evidence>
<evidence type="ECO:0000256" key="6">
    <source>
        <dbReference type="ARBA" id="ARBA00022989"/>
    </source>
</evidence>
<keyword evidence="3" id="KW-0716">Sensory transduction</keyword>
<feature type="non-terminal residue" evidence="11">
    <location>
        <position position="354"/>
    </location>
</feature>
<evidence type="ECO:0000256" key="7">
    <source>
        <dbReference type="ARBA" id="ARBA00023136"/>
    </source>
</evidence>
<dbReference type="GO" id="GO:0005549">
    <property type="term" value="F:odorant binding"/>
    <property type="evidence" value="ECO:0007669"/>
    <property type="project" value="InterPro"/>
</dbReference>
<organism evidence="11 12">
    <name type="scientific">Diachasma alloeum</name>
    <dbReference type="NCBI Taxonomy" id="454923"/>
    <lineage>
        <taxon>Eukaryota</taxon>
        <taxon>Metazoa</taxon>
        <taxon>Ecdysozoa</taxon>
        <taxon>Arthropoda</taxon>
        <taxon>Hexapoda</taxon>
        <taxon>Insecta</taxon>
        <taxon>Pterygota</taxon>
        <taxon>Neoptera</taxon>
        <taxon>Endopterygota</taxon>
        <taxon>Hymenoptera</taxon>
        <taxon>Apocrita</taxon>
        <taxon>Ichneumonoidea</taxon>
        <taxon>Braconidae</taxon>
        <taxon>Opiinae</taxon>
        <taxon>Diachasma</taxon>
    </lineage>
</organism>
<dbReference type="Pfam" id="PF02949">
    <property type="entry name" value="7tm_6"/>
    <property type="match status" value="1"/>
</dbReference>
<feature type="transmembrane region" description="Helical" evidence="10">
    <location>
        <begin position="247"/>
        <end position="271"/>
    </location>
</feature>
<keyword evidence="9" id="KW-0807">Transducer</keyword>
<evidence type="ECO:0000256" key="2">
    <source>
        <dbReference type="ARBA" id="ARBA00022475"/>
    </source>
</evidence>
<evidence type="ECO:0000256" key="10">
    <source>
        <dbReference type="SAM" id="Phobius"/>
    </source>
</evidence>
<dbReference type="Proteomes" id="UP000297026">
    <property type="component" value="Unassembled WGS sequence"/>
</dbReference>
<evidence type="ECO:0000256" key="1">
    <source>
        <dbReference type="ARBA" id="ARBA00004651"/>
    </source>
</evidence>
<feature type="transmembrane region" description="Helical" evidence="10">
    <location>
        <begin position="73"/>
        <end position="90"/>
    </location>
</feature>
<keyword evidence="7 10" id="KW-0472">Membrane</keyword>
<dbReference type="GO" id="GO:0007165">
    <property type="term" value="P:signal transduction"/>
    <property type="evidence" value="ECO:0007669"/>
    <property type="project" value="UniProtKB-KW"/>
</dbReference>
<keyword evidence="8 11" id="KW-0675">Receptor</keyword>
<keyword evidence="2" id="KW-1003">Cell membrane</keyword>
<evidence type="ECO:0000256" key="5">
    <source>
        <dbReference type="ARBA" id="ARBA00022725"/>
    </source>
</evidence>
<dbReference type="PANTHER" id="PTHR21137:SF35">
    <property type="entry name" value="ODORANT RECEPTOR 19A-RELATED"/>
    <property type="match status" value="1"/>
</dbReference>
<keyword evidence="12" id="KW-1185">Reference proteome</keyword>
<dbReference type="GO" id="GO:0004984">
    <property type="term" value="F:olfactory receptor activity"/>
    <property type="evidence" value="ECO:0007669"/>
    <property type="project" value="InterPro"/>
</dbReference>
<evidence type="ECO:0000256" key="8">
    <source>
        <dbReference type="ARBA" id="ARBA00023170"/>
    </source>
</evidence>
<proteinExistence type="predicted"/>
<keyword evidence="5" id="KW-0552">Olfaction</keyword>
<dbReference type="InterPro" id="IPR004117">
    <property type="entry name" value="7tm6_olfct_rcpt"/>
</dbReference>
<reference evidence="11" key="1">
    <citation type="submission" date="2019-02" db="EMBL/GenBank/DDBJ databases">
        <title>Genome of the parasitoid wasp Diachasma alloeum, an emerging model for ecological speciation and transitions to asexual reproduction.</title>
        <authorList>
            <person name="Robertson H.M."/>
            <person name="Walden K.K."/>
            <person name="Tvedte E.S."/>
            <person name="Hood G.R."/>
            <person name="Feder J.L."/>
            <person name="Forbes A.A."/>
            <person name="Logsdon J.M."/>
            <person name="Mcelroy K.E."/>
        </authorList>
    </citation>
    <scope>NUCLEOTIDE SEQUENCE [LARGE SCALE GENOMIC DNA]</scope>
    <source>
        <strain evidence="11">Michigan</strain>
    </source>
</reference>
<comment type="subcellular location">
    <subcellularLocation>
        <location evidence="1">Cell membrane</location>
        <topology evidence="1">Multi-pass membrane protein</topology>
    </subcellularLocation>
</comment>
<dbReference type="PANTHER" id="PTHR21137">
    <property type="entry name" value="ODORANT RECEPTOR"/>
    <property type="match status" value="1"/>
</dbReference>
<evidence type="ECO:0000313" key="11">
    <source>
        <dbReference type="EMBL" id="THK32914.1"/>
    </source>
</evidence>
<keyword evidence="6 10" id="KW-1133">Transmembrane helix</keyword>
<dbReference type="EMBL" id="ML158578">
    <property type="protein sequence ID" value="THK32914.1"/>
    <property type="molecule type" value="Genomic_DNA"/>
</dbReference>
<sequence>MDKRLTPAFVIQWTKFTTGIAFSWPASSKTTRITKIILNMGWWISLIVAVAVGLPLITTAYKHRNNFIKFTESLSIAFCFVQIVVMMIIAKHHRHRLQYLIEQMETFVKNANPHEREVLENYVEREIPFYVRYYVFSLGAVLSYIFGPVVIDQPFPSIAEYPFPVDKHPVYDLVFVLEVIGSIQCFCNISFICQLCLLLWYGIIQLEFLGKKIKQATSSKEFASCIRVHQHTLWYIEETIKIVRPTVAVLIAIATITIACGSIHVVGYGPVLKKVQFAWIDIADASMLFCFAWTAENLTAASEKVSWALYNSPWILHSKRLKKDAIIVMQQCQNPPKIAIDGFMPNLSNEYYAK</sequence>
<evidence type="ECO:0000313" key="12">
    <source>
        <dbReference type="Proteomes" id="UP000297026"/>
    </source>
</evidence>
<evidence type="ECO:0000256" key="4">
    <source>
        <dbReference type="ARBA" id="ARBA00022692"/>
    </source>
</evidence>
<keyword evidence="4 10" id="KW-0812">Transmembrane</keyword>
<feature type="transmembrane region" description="Helical" evidence="10">
    <location>
        <begin position="133"/>
        <end position="151"/>
    </location>
</feature>
<protein>
    <submittedName>
        <fullName evidence="11">Odorant receptor 50CTE</fullName>
    </submittedName>
</protein>
<feature type="transmembrane region" description="Helical" evidence="10">
    <location>
        <begin position="36"/>
        <end position="61"/>
    </location>
</feature>
<dbReference type="GO" id="GO:0005886">
    <property type="term" value="C:plasma membrane"/>
    <property type="evidence" value="ECO:0007669"/>
    <property type="project" value="UniProtKB-SubCell"/>
</dbReference>
<evidence type="ECO:0000256" key="3">
    <source>
        <dbReference type="ARBA" id="ARBA00022606"/>
    </source>
</evidence>
<dbReference type="AlphaFoldDB" id="A0A4E0RQ69"/>
<feature type="transmembrane region" description="Helical" evidence="10">
    <location>
        <begin position="171"/>
        <end position="204"/>
    </location>
</feature>